<dbReference type="AlphaFoldDB" id="A0A9P1IEV2"/>
<evidence type="ECO:0000313" key="1">
    <source>
        <dbReference type="EMBL" id="CAI5443355.1"/>
    </source>
</evidence>
<sequence length="93" mass="10712">MSIPFAKAFEVPINRVKIFEKELFVHISDWQFILLQTSHRLSVWKKFDGIIRDTAKLKFRNVLGRNAQPPAILQNSCGNTSSHWKIGEAELTC</sequence>
<gene>
    <name evidence="1" type="ORF">CAMP_LOCUS5992</name>
</gene>
<proteinExistence type="predicted"/>
<reference evidence="1" key="1">
    <citation type="submission" date="2022-11" db="EMBL/GenBank/DDBJ databases">
        <authorList>
            <person name="Kikuchi T."/>
        </authorList>
    </citation>
    <scope>NUCLEOTIDE SEQUENCE</scope>
    <source>
        <strain evidence="1">PS1010</strain>
    </source>
</reference>
<comment type="caution">
    <text evidence="1">The sequence shown here is derived from an EMBL/GenBank/DDBJ whole genome shotgun (WGS) entry which is preliminary data.</text>
</comment>
<keyword evidence="2" id="KW-1185">Reference proteome</keyword>
<organism evidence="1 2">
    <name type="scientific">Caenorhabditis angaria</name>
    <dbReference type="NCBI Taxonomy" id="860376"/>
    <lineage>
        <taxon>Eukaryota</taxon>
        <taxon>Metazoa</taxon>
        <taxon>Ecdysozoa</taxon>
        <taxon>Nematoda</taxon>
        <taxon>Chromadorea</taxon>
        <taxon>Rhabditida</taxon>
        <taxon>Rhabditina</taxon>
        <taxon>Rhabditomorpha</taxon>
        <taxon>Rhabditoidea</taxon>
        <taxon>Rhabditidae</taxon>
        <taxon>Peloderinae</taxon>
        <taxon>Caenorhabditis</taxon>
    </lineage>
</organism>
<name>A0A9P1IEV2_9PELO</name>
<accession>A0A9P1IEV2</accession>
<evidence type="ECO:0000313" key="2">
    <source>
        <dbReference type="Proteomes" id="UP001152747"/>
    </source>
</evidence>
<dbReference type="Proteomes" id="UP001152747">
    <property type="component" value="Unassembled WGS sequence"/>
</dbReference>
<protein>
    <submittedName>
        <fullName evidence="1">Uncharacterized protein</fullName>
    </submittedName>
</protein>
<dbReference type="EMBL" id="CANHGI010000002">
    <property type="protein sequence ID" value="CAI5443355.1"/>
    <property type="molecule type" value="Genomic_DNA"/>
</dbReference>